<protein>
    <recommendedName>
        <fullName evidence="3">Solute-binding protein family 3/N-terminal domain-containing protein</fullName>
    </recommendedName>
</protein>
<gene>
    <name evidence="1" type="ORF">MIZ03_1531</name>
</gene>
<proteinExistence type="predicted"/>
<dbReference type="Proteomes" id="UP000824366">
    <property type="component" value="Chromosome"/>
</dbReference>
<sequence>MKTPSTARTEHPHRSAALRLFPNILMWAILLTLVLLNSPALANEKLVLSTGVLKPYTTPDRQGFLDQLITAVFRDIGIEAEIILYPTATERSLLNANEGLDDGEAMRVAGLEKLYPNLIRVPEEVIFNDFVAYTTGEPFTTDSWDSLKPYSVTYLIGWKVFEQNVPKGKEITLVRDANQLFGMLKSKRADIALYERWQGLVKVRDMGFKVQVLEPPLVHTKMFMYLHKKHAALVPRVAQALAKMKQDGRYQQIFDKTLKPYAD</sequence>
<reference evidence="1 2" key="1">
    <citation type="journal article" date="2021" name="Microbiol. Spectr.">
        <title>A Single Bacterium Capable of Oxidation and Reduction of Iron at Circumneutral pH.</title>
        <authorList>
            <person name="Kato S."/>
            <person name="Ohkuma M."/>
        </authorList>
    </citation>
    <scope>NUCLEOTIDE SEQUENCE [LARGE SCALE GENOMIC DNA]</scope>
    <source>
        <strain evidence="1 2">MIZ03</strain>
    </source>
</reference>
<evidence type="ECO:0008006" key="3">
    <source>
        <dbReference type="Google" id="ProtNLM"/>
    </source>
</evidence>
<dbReference type="SUPFAM" id="SSF53850">
    <property type="entry name" value="Periplasmic binding protein-like II"/>
    <property type="match status" value="1"/>
</dbReference>
<dbReference type="RefSeq" id="WP_223910444.1">
    <property type="nucleotide sequence ID" value="NZ_AP024238.1"/>
</dbReference>
<accession>A0ABM7MKC0</accession>
<evidence type="ECO:0000313" key="1">
    <source>
        <dbReference type="EMBL" id="BCO26648.1"/>
    </source>
</evidence>
<evidence type="ECO:0000313" key="2">
    <source>
        <dbReference type="Proteomes" id="UP000824366"/>
    </source>
</evidence>
<keyword evidence="2" id="KW-1185">Reference proteome</keyword>
<organism evidence="1 2">
    <name type="scientific">Rhodoferax lithotrophicus</name>
    <dbReference type="NCBI Taxonomy" id="2798804"/>
    <lineage>
        <taxon>Bacteria</taxon>
        <taxon>Pseudomonadati</taxon>
        <taxon>Pseudomonadota</taxon>
        <taxon>Betaproteobacteria</taxon>
        <taxon>Burkholderiales</taxon>
        <taxon>Comamonadaceae</taxon>
        <taxon>Rhodoferax</taxon>
    </lineage>
</organism>
<dbReference type="Gene3D" id="3.40.190.10">
    <property type="entry name" value="Periplasmic binding protein-like II"/>
    <property type="match status" value="2"/>
</dbReference>
<name>A0ABM7MKC0_9BURK</name>
<dbReference type="EMBL" id="AP024238">
    <property type="protein sequence ID" value="BCO26648.1"/>
    <property type="molecule type" value="Genomic_DNA"/>
</dbReference>